<dbReference type="Proteomes" id="UP000887013">
    <property type="component" value="Unassembled WGS sequence"/>
</dbReference>
<organism evidence="3 4">
    <name type="scientific">Nephila pilipes</name>
    <name type="common">Giant wood spider</name>
    <name type="synonym">Nephila maculata</name>
    <dbReference type="NCBI Taxonomy" id="299642"/>
    <lineage>
        <taxon>Eukaryota</taxon>
        <taxon>Metazoa</taxon>
        <taxon>Ecdysozoa</taxon>
        <taxon>Arthropoda</taxon>
        <taxon>Chelicerata</taxon>
        <taxon>Arachnida</taxon>
        <taxon>Araneae</taxon>
        <taxon>Araneomorphae</taxon>
        <taxon>Entelegynae</taxon>
        <taxon>Araneoidea</taxon>
        <taxon>Nephilidae</taxon>
        <taxon>Nephila</taxon>
    </lineage>
</organism>
<reference evidence="3" key="1">
    <citation type="submission" date="2020-08" db="EMBL/GenBank/DDBJ databases">
        <title>Multicomponent nature underlies the extraordinary mechanical properties of spider dragline silk.</title>
        <authorList>
            <person name="Kono N."/>
            <person name="Nakamura H."/>
            <person name="Mori M."/>
            <person name="Yoshida Y."/>
            <person name="Ohtoshi R."/>
            <person name="Malay A.D."/>
            <person name="Moran D.A.P."/>
            <person name="Tomita M."/>
            <person name="Numata K."/>
            <person name="Arakawa K."/>
        </authorList>
    </citation>
    <scope>NUCLEOTIDE SEQUENCE</scope>
</reference>
<evidence type="ECO:0000313" key="2">
    <source>
        <dbReference type="EMBL" id="GFS91720.1"/>
    </source>
</evidence>
<evidence type="ECO:0000256" key="1">
    <source>
        <dbReference type="SAM" id="MobiDB-lite"/>
    </source>
</evidence>
<sequence length="171" mass="19472">MTKKNEDNKITMTTDTGTQTIANTITTLKKSSSYTYKEIKISKHTQTDTYTIDSSLSAVRKKSPRPVRQQETNMSTPFQETPTQEENPCNIFINSNILNENKFKQPNSTNPNANHDEIDTFFTLSSLSVSSSNTIEQKTKKKKSTWKKLKNTISKLLCPSKRKNSKKSQQI</sequence>
<dbReference type="EMBL" id="BMAW01005255">
    <property type="protein sequence ID" value="GFS93269.1"/>
    <property type="molecule type" value="Genomic_DNA"/>
</dbReference>
<dbReference type="EMBL" id="BMAW01004944">
    <property type="protein sequence ID" value="GFS91720.1"/>
    <property type="molecule type" value="Genomic_DNA"/>
</dbReference>
<feature type="compositionally biased region" description="Polar residues" evidence="1">
    <location>
        <begin position="69"/>
        <end position="87"/>
    </location>
</feature>
<gene>
    <name evidence="2" type="ORF">NPIL_389351</name>
    <name evidence="3" type="ORF">NPIL_85151</name>
</gene>
<evidence type="ECO:0000313" key="4">
    <source>
        <dbReference type="Proteomes" id="UP000887013"/>
    </source>
</evidence>
<protein>
    <submittedName>
        <fullName evidence="3">Uncharacterized protein</fullName>
    </submittedName>
</protein>
<dbReference type="AlphaFoldDB" id="A0A8X6TCD5"/>
<feature type="region of interest" description="Disordered" evidence="1">
    <location>
        <begin position="56"/>
        <end position="87"/>
    </location>
</feature>
<proteinExistence type="predicted"/>
<name>A0A8X6TCD5_NEPPI</name>
<keyword evidence="4" id="KW-1185">Reference proteome</keyword>
<comment type="caution">
    <text evidence="3">The sequence shown here is derived from an EMBL/GenBank/DDBJ whole genome shotgun (WGS) entry which is preliminary data.</text>
</comment>
<evidence type="ECO:0000313" key="3">
    <source>
        <dbReference type="EMBL" id="GFS93269.1"/>
    </source>
</evidence>
<accession>A0A8X6TCD5</accession>